<dbReference type="PANTHER" id="PTHR35010">
    <property type="entry name" value="BLL4672 PROTEIN-RELATED"/>
    <property type="match status" value="1"/>
</dbReference>
<dbReference type="GO" id="GO:0003677">
    <property type="term" value="F:DNA binding"/>
    <property type="evidence" value="ECO:0007669"/>
    <property type="project" value="InterPro"/>
</dbReference>
<dbReference type="Pfam" id="PF17765">
    <property type="entry name" value="MLTR_LBD"/>
    <property type="match status" value="1"/>
</dbReference>
<evidence type="ECO:0000313" key="3">
    <source>
        <dbReference type="Proteomes" id="UP001165587"/>
    </source>
</evidence>
<name>A0AA42BVM5_9MICO</name>
<sequence>MTNREDVRAFLMSRRANVTPEDVGLHGDSNRRVPGLRRNEVAVLAGVSVEYYSRVERGNLAGVSDAVLDALAEALRLDDAERAHLFDLSGAANASPVRRSRRAPAQTVPASMAWTLEAVTRGAAFIRNNRLDIVAENALMRGLYNEAYSHRERPVNLARFAFLQRDLAEQFYVDWDAAADLNVGLLRTEAGKSPHDKALHDLIGELGARSDDFRQRWAAHDVRVHTNGPKLIRHSVVGDLDLVFQSFDAGIDPGLHLVTYTAAPGSPSEQSLALLATWVATNESENATSTLPQ</sequence>
<dbReference type="EMBL" id="JANLCK010000006">
    <property type="protein sequence ID" value="MCS5726664.1"/>
    <property type="molecule type" value="Genomic_DNA"/>
</dbReference>
<dbReference type="InterPro" id="IPR010982">
    <property type="entry name" value="Lambda_DNA-bd_dom_sf"/>
</dbReference>
<dbReference type="InterPro" id="IPR001387">
    <property type="entry name" value="Cro/C1-type_HTH"/>
</dbReference>
<keyword evidence="3" id="KW-1185">Reference proteome</keyword>
<dbReference type="PROSITE" id="PS50943">
    <property type="entry name" value="HTH_CROC1"/>
    <property type="match status" value="1"/>
</dbReference>
<proteinExistence type="predicted"/>
<comment type="caution">
    <text evidence="2">The sequence shown here is derived from an EMBL/GenBank/DDBJ whole genome shotgun (WGS) entry which is preliminary data.</text>
</comment>
<dbReference type="SUPFAM" id="SSF47413">
    <property type="entry name" value="lambda repressor-like DNA-binding domains"/>
    <property type="match status" value="1"/>
</dbReference>
<reference evidence="2" key="1">
    <citation type="submission" date="2022-08" db="EMBL/GenBank/DDBJ databases">
        <authorList>
            <person name="Deng Y."/>
            <person name="Han X.-F."/>
            <person name="Zhang Y.-Q."/>
        </authorList>
    </citation>
    <scope>NUCLEOTIDE SEQUENCE</scope>
    <source>
        <strain evidence="2">CPCC 203407</strain>
    </source>
</reference>
<dbReference type="AlphaFoldDB" id="A0AA42BVM5"/>
<protein>
    <submittedName>
        <fullName evidence="2">Helix-turn-helix transcriptional regulator</fullName>
    </submittedName>
</protein>
<evidence type="ECO:0000313" key="2">
    <source>
        <dbReference type="EMBL" id="MCS5726664.1"/>
    </source>
</evidence>
<dbReference type="Gene3D" id="1.10.260.40">
    <property type="entry name" value="lambda repressor-like DNA-binding domains"/>
    <property type="match status" value="1"/>
</dbReference>
<dbReference type="Pfam" id="PF13560">
    <property type="entry name" value="HTH_31"/>
    <property type="match status" value="1"/>
</dbReference>
<accession>A0AA42BVM5</accession>
<dbReference type="RefSeq" id="WP_259529313.1">
    <property type="nucleotide sequence ID" value="NZ_JANLCK010000006.1"/>
</dbReference>
<gene>
    <name evidence="2" type="ORF">N1028_12250</name>
</gene>
<dbReference type="InterPro" id="IPR041413">
    <property type="entry name" value="MLTR_LBD"/>
</dbReference>
<evidence type="ECO:0000259" key="1">
    <source>
        <dbReference type="PROSITE" id="PS50943"/>
    </source>
</evidence>
<dbReference type="CDD" id="cd00093">
    <property type="entry name" value="HTH_XRE"/>
    <property type="match status" value="1"/>
</dbReference>
<dbReference type="SMART" id="SM00530">
    <property type="entry name" value="HTH_XRE"/>
    <property type="match status" value="1"/>
</dbReference>
<feature type="domain" description="HTH cro/C1-type" evidence="1">
    <location>
        <begin position="35"/>
        <end position="82"/>
    </location>
</feature>
<dbReference type="Gene3D" id="3.30.450.180">
    <property type="match status" value="1"/>
</dbReference>
<dbReference type="Proteomes" id="UP001165587">
    <property type="component" value="Unassembled WGS sequence"/>
</dbReference>
<organism evidence="2 3">
    <name type="scientific">Herbiconiux oxytropis</name>
    <dbReference type="NCBI Taxonomy" id="2970915"/>
    <lineage>
        <taxon>Bacteria</taxon>
        <taxon>Bacillati</taxon>
        <taxon>Actinomycetota</taxon>
        <taxon>Actinomycetes</taxon>
        <taxon>Micrococcales</taxon>
        <taxon>Microbacteriaceae</taxon>
        <taxon>Herbiconiux</taxon>
    </lineage>
</organism>
<dbReference type="PANTHER" id="PTHR35010:SF2">
    <property type="entry name" value="BLL4672 PROTEIN"/>
    <property type="match status" value="1"/>
</dbReference>